<reference evidence="4" key="1">
    <citation type="journal article" date="2017" name="Genome Biol.">
        <title>Comparative genomics reveals high biological diversity and specific adaptations in the industrially and medically important fungal genus Aspergillus.</title>
        <authorList>
            <person name="de Vries R.P."/>
            <person name="Riley R."/>
            <person name="Wiebenga A."/>
            <person name="Aguilar-Osorio G."/>
            <person name="Amillis S."/>
            <person name="Uchima C.A."/>
            <person name="Anderluh G."/>
            <person name="Asadollahi M."/>
            <person name="Askin M."/>
            <person name="Barry K."/>
            <person name="Battaglia E."/>
            <person name="Bayram O."/>
            <person name="Benocci T."/>
            <person name="Braus-Stromeyer S.A."/>
            <person name="Caldana C."/>
            <person name="Canovas D."/>
            <person name="Cerqueira G.C."/>
            <person name="Chen F."/>
            <person name="Chen W."/>
            <person name="Choi C."/>
            <person name="Clum A."/>
            <person name="Dos Santos R.A."/>
            <person name="Damasio A.R."/>
            <person name="Diallinas G."/>
            <person name="Emri T."/>
            <person name="Fekete E."/>
            <person name="Flipphi M."/>
            <person name="Freyberg S."/>
            <person name="Gallo A."/>
            <person name="Gournas C."/>
            <person name="Habgood R."/>
            <person name="Hainaut M."/>
            <person name="Harispe M.L."/>
            <person name="Henrissat B."/>
            <person name="Hilden K.S."/>
            <person name="Hope R."/>
            <person name="Hossain A."/>
            <person name="Karabika E."/>
            <person name="Karaffa L."/>
            <person name="Karanyi Z."/>
            <person name="Krasevec N."/>
            <person name="Kuo A."/>
            <person name="Kusch H."/>
            <person name="LaButti K."/>
            <person name="Lagendijk E.L."/>
            <person name="Lapidus A."/>
            <person name="Levasseur A."/>
            <person name="Lindquist E."/>
            <person name="Lipzen A."/>
            <person name="Logrieco A.F."/>
            <person name="MacCabe A."/>
            <person name="Maekelae M.R."/>
            <person name="Malavazi I."/>
            <person name="Melin P."/>
            <person name="Meyer V."/>
            <person name="Mielnichuk N."/>
            <person name="Miskei M."/>
            <person name="Molnar A.P."/>
            <person name="Mule G."/>
            <person name="Ngan C.Y."/>
            <person name="Orejas M."/>
            <person name="Orosz E."/>
            <person name="Ouedraogo J.P."/>
            <person name="Overkamp K.M."/>
            <person name="Park H.-S."/>
            <person name="Perrone G."/>
            <person name="Piumi F."/>
            <person name="Punt P.J."/>
            <person name="Ram A.F."/>
            <person name="Ramon A."/>
            <person name="Rauscher S."/>
            <person name="Record E."/>
            <person name="Riano-Pachon D.M."/>
            <person name="Robert V."/>
            <person name="Roehrig J."/>
            <person name="Ruller R."/>
            <person name="Salamov A."/>
            <person name="Salih N.S."/>
            <person name="Samson R.A."/>
            <person name="Sandor E."/>
            <person name="Sanguinetti M."/>
            <person name="Schuetze T."/>
            <person name="Sepcic K."/>
            <person name="Shelest E."/>
            <person name="Sherlock G."/>
            <person name="Sophianopoulou V."/>
            <person name="Squina F.M."/>
            <person name="Sun H."/>
            <person name="Susca A."/>
            <person name="Todd R.B."/>
            <person name="Tsang A."/>
            <person name="Unkles S.E."/>
            <person name="van de Wiele N."/>
            <person name="van Rossen-Uffink D."/>
            <person name="Oliveira J.V."/>
            <person name="Vesth T.C."/>
            <person name="Visser J."/>
            <person name="Yu J.-H."/>
            <person name="Zhou M."/>
            <person name="Andersen M.R."/>
            <person name="Archer D.B."/>
            <person name="Baker S.E."/>
            <person name="Benoit I."/>
            <person name="Brakhage A.A."/>
            <person name="Braus G.H."/>
            <person name="Fischer R."/>
            <person name="Frisvad J.C."/>
            <person name="Goldman G.H."/>
            <person name="Houbraken J."/>
            <person name="Oakley B."/>
            <person name="Pocsi I."/>
            <person name="Scazzocchio C."/>
            <person name="Seiboth B."/>
            <person name="vanKuyk P.A."/>
            <person name="Wortman J."/>
            <person name="Dyer P.S."/>
            <person name="Grigoriev I.V."/>
        </authorList>
    </citation>
    <scope>NUCLEOTIDE SEQUENCE [LARGE SCALE GENOMIC DNA]</scope>
    <source>
        <strain evidence="4">CBS 593.65</strain>
    </source>
</reference>
<dbReference type="VEuPathDB" id="FungiDB:ASPSYDRAFT_128241"/>
<feature type="transmembrane region" description="Helical" evidence="2">
    <location>
        <begin position="190"/>
        <end position="213"/>
    </location>
</feature>
<accession>A0A1L9U0B6</accession>
<feature type="transmembrane region" description="Helical" evidence="2">
    <location>
        <begin position="152"/>
        <end position="178"/>
    </location>
</feature>
<dbReference type="GO" id="GO:0046873">
    <property type="term" value="F:metal ion transmembrane transporter activity"/>
    <property type="evidence" value="ECO:0007669"/>
    <property type="project" value="InterPro"/>
</dbReference>
<feature type="compositionally biased region" description="Acidic residues" evidence="1">
    <location>
        <begin position="22"/>
        <end position="41"/>
    </location>
</feature>
<sequence length="257" mass="29436">MSLEDELSEVIEIGSPPFSNVWDDESDEHPEDTTEDTSSESEDGKSAYDLGGQIKDIIQALNDIRSQLAEQNKYLDVLTEKYIARPAQITFTEDEWETETDEEEEEQWEDTLEPIDEHEVQALQDEQVSVASAREWTKEARLAEASSAQHRYILGFTVATVFYLPMGLITSFFGMHLFKSDATMETSQTPFIPVFLILSLTTYVFAACALWLVRDGDKIKKMLNSWSPTDMNQTSQRFSNLRLPNLMRRRKAWEAAL</sequence>
<dbReference type="Gene3D" id="1.20.58.340">
    <property type="entry name" value="Magnesium transport protein CorA, transmembrane region"/>
    <property type="match status" value="1"/>
</dbReference>
<dbReference type="STRING" id="1036612.A0A1L9U0B6"/>
<dbReference type="Pfam" id="PF01544">
    <property type="entry name" value="CorA"/>
    <property type="match status" value="1"/>
</dbReference>
<dbReference type="AlphaFoldDB" id="A0A1L9U0B6"/>
<dbReference type="EMBL" id="KV878582">
    <property type="protein sequence ID" value="OJJ64963.1"/>
    <property type="molecule type" value="Genomic_DNA"/>
</dbReference>
<dbReference type="InterPro" id="IPR002523">
    <property type="entry name" value="MgTranspt_CorA/ZnTranspt_ZntB"/>
</dbReference>
<dbReference type="OrthoDB" id="4489052at2759"/>
<keyword evidence="2" id="KW-0472">Membrane</keyword>
<evidence type="ECO:0000313" key="4">
    <source>
        <dbReference type="Proteomes" id="UP000184356"/>
    </source>
</evidence>
<organism evidence="3 4">
    <name type="scientific">Aspergillus sydowii CBS 593.65</name>
    <dbReference type="NCBI Taxonomy" id="1036612"/>
    <lineage>
        <taxon>Eukaryota</taxon>
        <taxon>Fungi</taxon>
        <taxon>Dikarya</taxon>
        <taxon>Ascomycota</taxon>
        <taxon>Pezizomycotina</taxon>
        <taxon>Eurotiomycetes</taxon>
        <taxon>Eurotiomycetidae</taxon>
        <taxon>Eurotiales</taxon>
        <taxon>Aspergillaceae</taxon>
        <taxon>Aspergillus</taxon>
        <taxon>Aspergillus subgen. Nidulantes</taxon>
    </lineage>
</organism>
<keyword evidence="4" id="KW-1185">Reference proteome</keyword>
<evidence type="ECO:0000256" key="2">
    <source>
        <dbReference type="SAM" id="Phobius"/>
    </source>
</evidence>
<dbReference type="GO" id="GO:0016020">
    <property type="term" value="C:membrane"/>
    <property type="evidence" value="ECO:0007669"/>
    <property type="project" value="InterPro"/>
</dbReference>
<evidence type="ECO:0000313" key="3">
    <source>
        <dbReference type="EMBL" id="OJJ64963.1"/>
    </source>
</evidence>
<keyword evidence="2" id="KW-1133">Transmembrane helix</keyword>
<protein>
    <submittedName>
        <fullName evidence="3">Uncharacterized protein</fullName>
    </submittedName>
</protein>
<keyword evidence="2" id="KW-0812">Transmembrane</keyword>
<name>A0A1L9U0B6_9EURO</name>
<proteinExistence type="predicted"/>
<gene>
    <name evidence="3" type="ORF">ASPSYDRAFT_128241</name>
</gene>
<dbReference type="GeneID" id="63756560"/>
<evidence type="ECO:0000256" key="1">
    <source>
        <dbReference type="SAM" id="MobiDB-lite"/>
    </source>
</evidence>
<dbReference type="Proteomes" id="UP000184356">
    <property type="component" value="Unassembled WGS sequence"/>
</dbReference>
<feature type="region of interest" description="Disordered" evidence="1">
    <location>
        <begin position="1"/>
        <end position="50"/>
    </location>
</feature>
<dbReference type="RefSeq" id="XP_040708769.1">
    <property type="nucleotide sequence ID" value="XM_040840487.1"/>
</dbReference>